<organism evidence="1 2">
    <name type="scientific">Paraburkholderia haematera</name>
    <dbReference type="NCBI Taxonomy" id="2793077"/>
    <lineage>
        <taxon>Bacteria</taxon>
        <taxon>Pseudomonadati</taxon>
        <taxon>Pseudomonadota</taxon>
        <taxon>Betaproteobacteria</taxon>
        <taxon>Burkholderiales</taxon>
        <taxon>Burkholderiaceae</taxon>
        <taxon>Paraburkholderia</taxon>
    </lineage>
</organism>
<accession>A0ABN7N4Z3</accession>
<name>A0ABN7N4Z3_9BURK</name>
<keyword evidence="2" id="KW-1185">Reference proteome</keyword>
<reference evidence="1 2" key="1">
    <citation type="submission" date="2021-02" db="EMBL/GenBank/DDBJ databases">
        <authorList>
            <person name="Vanwijnsberghe S."/>
        </authorList>
    </citation>
    <scope>NUCLEOTIDE SEQUENCE [LARGE SCALE GENOMIC DNA]</scope>
    <source>
        <strain evidence="1 2">LMG 31837</strain>
    </source>
</reference>
<dbReference type="Proteomes" id="UP000672526">
    <property type="component" value="Unassembled WGS sequence"/>
</dbReference>
<protein>
    <submittedName>
        <fullName evidence="1">Uncharacterized protein</fullName>
    </submittedName>
</protein>
<proteinExistence type="predicted"/>
<evidence type="ECO:0000313" key="2">
    <source>
        <dbReference type="Proteomes" id="UP000672526"/>
    </source>
</evidence>
<dbReference type="EMBL" id="CAJNBK010000051">
    <property type="protein sequence ID" value="CAE6840481.1"/>
    <property type="molecule type" value="Genomic_DNA"/>
</dbReference>
<evidence type="ECO:0000313" key="1">
    <source>
        <dbReference type="EMBL" id="CAE6840481.1"/>
    </source>
</evidence>
<comment type="caution">
    <text evidence="1">The sequence shown here is derived from an EMBL/GenBank/DDBJ whole genome shotgun (WGS) entry which is preliminary data.</text>
</comment>
<sequence>MLPATDQETNDIIEYMTWQAPDLTVEMVQKVYSENVLHVCHDVWDVHTNNDRWWVITSPTNLYSGSAQDPVKLLS</sequence>
<gene>
    <name evidence="1" type="ORF">R69888_06954</name>
</gene>